<dbReference type="OrthoDB" id="286301at2759"/>
<protein>
    <submittedName>
        <fullName evidence="2">Fasciclin domain protein</fullName>
    </submittedName>
</protein>
<dbReference type="InterPro" id="IPR050904">
    <property type="entry name" value="Adhesion/Biosynth-related"/>
</dbReference>
<keyword evidence="3" id="KW-1185">Reference proteome</keyword>
<accession>A0A2G9UH65</accession>
<sequence>MHRGPLTWLFQVTPSDIPEPLRGRPKDPKSYVLNRIVPRTYRSYEWTDGDVLKTAAGGELVVSQSEDAFGSIVGMLSDDIREKLSSNKSYTVFAPSDKAFSSLSSSLLKDIKEGTGCASDFARSHIVNGSFCSHDLYDRPLKSLTGSELEARIQTKGNEKVIHIGRARVTVSNIFAKNGVIHLIDDVVFNDELMSWREHLNVRNPSLKEALENVVTNSSEKLTIFVPPTDNNTITSEMAKNHVVMGDLLDDFKHSATITPQANSTVRKSVVNSSF</sequence>
<dbReference type="PANTHER" id="PTHR10900">
    <property type="entry name" value="PERIOSTIN-RELATED"/>
    <property type="match status" value="1"/>
</dbReference>
<gene>
    <name evidence="2" type="ORF">TELCIR_08588</name>
</gene>
<dbReference type="GO" id="GO:0030198">
    <property type="term" value="P:extracellular matrix organization"/>
    <property type="evidence" value="ECO:0007669"/>
    <property type="project" value="TreeGrafter"/>
</dbReference>
<reference evidence="2 3" key="1">
    <citation type="submission" date="2015-09" db="EMBL/GenBank/DDBJ databases">
        <title>Draft genome of the parasitic nematode Teladorsagia circumcincta isolate WARC Sus (inbred).</title>
        <authorList>
            <person name="Mitreva M."/>
        </authorList>
    </citation>
    <scope>NUCLEOTIDE SEQUENCE [LARGE SCALE GENOMIC DNA]</scope>
    <source>
        <strain evidence="2 3">S</strain>
    </source>
</reference>
<dbReference type="Pfam" id="PF02469">
    <property type="entry name" value="Fasciclin"/>
    <property type="match status" value="1"/>
</dbReference>
<organism evidence="2 3">
    <name type="scientific">Teladorsagia circumcincta</name>
    <name type="common">Brown stomach worm</name>
    <name type="synonym">Ostertagia circumcincta</name>
    <dbReference type="NCBI Taxonomy" id="45464"/>
    <lineage>
        <taxon>Eukaryota</taxon>
        <taxon>Metazoa</taxon>
        <taxon>Ecdysozoa</taxon>
        <taxon>Nematoda</taxon>
        <taxon>Chromadorea</taxon>
        <taxon>Rhabditida</taxon>
        <taxon>Rhabditina</taxon>
        <taxon>Rhabditomorpha</taxon>
        <taxon>Strongyloidea</taxon>
        <taxon>Trichostrongylidae</taxon>
        <taxon>Teladorsagia</taxon>
    </lineage>
</organism>
<dbReference type="GO" id="GO:0050839">
    <property type="term" value="F:cell adhesion molecule binding"/>
    <property type="evidence" value="ECO:0007669"/>
    <property type="project" value="TreeGrafter"/>
</dbReference>
<dbReference type="PANTHER" id="PTHR10900:SF124">
    <property type="entry name" value="FI05614P"/>
    <property type="match status" value="1"/>
</dbReference>
<dbReference type="FunFam" id="2.30.180.10:FF:000032">
    <property type="entry name" value="Fasciclin domain-containing protein, putative"/>
    <property type="match status" value="1"/>
</dbReference>
<dbReference type="AlphaFoldDB" id="A0A2G9UH65"/>
<evidence type="ECO:0000313" key="2">
    <source>
        <dbReference type="EMBL" id="PIO69585.1"/>
    </source>
</evidence>
<evidence type="ECO:0000259" key="1">
    <source>
        <dbReference type="PROSITE" id="PS50213"/>
    </source>
</evidence>
<dbReference type="InterPro" id="IPR000782">
    <property type="entry name" value="FAS1_domain"/>
</dbReference>
<dbReference type="InterPro" id="IPR036378">
    <property type="entry name" value="FAS1_dom_sf"/>
</dbReference>
<dbReference type="Proteomes" id="UP000230423">
    <property type="component" value="Unassembled WGS sequence"/>
</dbReference>
<dbReference type="SMART" id="SM00554">
    <property type="entry name" value="FAS1"/>
    <property type="match status" value="1"/>
</dbReference>
<dbReference type="PROSITE" id="PS50213">
    <property type="entry name" value="FAS1"/>
    <property type="match status" value="1"/>
</dbReference>
<dbReference type="SUPFAM" id="SSF82153">
    <property type="entry name" value="FAS1 domain"/>
    <property type="match status" value="1"/>
</dbReference>
<feature type="domain" description="FAS1" evidence="1">
    <location>
        <begin position="56"/>
        <end position="188"/>
    </location>
</feature>
<dbReference type="EMBL" id="KZ346596">
    <property type="protein sequence ID" value="PIO69585.1"/>
    <property type="molecule type" value="Genomic_DNA"/>
</dbReference>
<dbReference type="GO" id="GO:0007155">
    <property type="term" value="P:cell adhesion"/>
    <property type="evidence" value="ECO:0007669"/>
    <property type="project" value="TreeGrafter"/>
</dbReference>
<dbReference type="GO" id="GO:0031012">
    <property type="term" value="C:extracellular matrix"/>
    <property type="evidence" value="ECO:0007669"/>
    <property type="project" value="TreeGrafter"/>
</dbReference>
<dbReference type="Gene3D" id="2.30.180.10">
    <property type="entry name" value="FAS1 domain"/>
    <property type="match status" value="1"/>
</dbReference>
<proteinExistence type="predicted"/>
<evidence type="ECO:0000313" key="3">
    <source>
        <dbReference type="Proteomes" id="UP000230423"/>
    </source>
</evidence>
<dbReference type="GO" id="GO:0005615">
    <property type="term" value="C:extracellular space"/>
    <property type="evidence" value="ECO:0007669"/>
    <property type="project" value="TreeGrafter"/>
</dbReference>
<name>A0A2G9UH65_TELCI</name>